<protein>
    <submittedName>
        <fullName evidence="5">Uncharacterized protein</fullName>
    </submittedName>
</protein>
<comment type="similarity">
    <text evidence="2">Belongs to the NOC2 family.</text>
</comment>
<dbReference type="EMBL" id="DS114355">
    <property type="protein sequence ID" value="EAX88104.1"/>
    <property type="molecule type" value="Genomic_DNA"/>
</dbReference>
<feature type="compositionally biased region" description="Acidic residues" evidence="4">
    <location>
        <begin position="13"/>
        <end position="36"/>
    </location>
</feature>
<feature type="region of interest" description="Disordered" evidence="4">
    <location>
        <begin position="1"/>
        <end position="36"/>
    </location>
</feature>
<dbReference type="Pfam" id="PF03715">
    <property type="entry name" value="Noc2"/>
    <property type="match status" value="1"/>
</dbReference>
<dbReference type="VEuPathDB" id="TrichDB:TVAGG3_0158870"/>
<evidence type="ECO:0000256" key="2">
    <source>
        <dbReference type="ARBA" id="ARBA00005907"/>
    </source>
</evidence>
<sequence length="510" mass="58463">MSSTKGKDLPQVSDEEFPEPEDSDANPEEEEEEQQKEIVVIDDELIEELKQAIPKGNPVQLAQAVDVIMGALELKENVIFEEEHKLNPLTEILVPLVSKVYSIYEANPTGKKHQITEKMLADIVQTYESFEKFKGSAELLEAFFETVLITRKFVDKIDISKALTTAVKFGISNPKYSEITNKELQKICDDTTFLPIVFNLRYDEYKNLADKQHTESIERLLPELIAFFTEKGEISKSFVKKLIKNLASRICDDIVKKDKGIISWGTVAEMNFITEFILKTEDQRFVYPYLTELYSFLRNFPTANYLPFQLRAAQNIAQICSKFSKISPLLAWSADSMAIICSLHCKGKGGRFDWDNELVAPQNVNYEYAEEAFDRLSRIIHAQLVEFSENIAFPEYSQFIKRRLEEITINAKNDRLKYRPKALIKTISEQQDALISIKNNLQWKDRKEQIAAWAPAMEEMPTPIKTSAERSKKVEEAIRKANAANRQNNEAVVDATGDRVERVNADNFLD</sequence>
<dbReference type="SMR" id="A2G421"/>
<dbReference type="GO" id="GO:0042273">
    <property type="term" value="P:ribosomal large subunit biogenesis"/>
    <property type="evidence" value="ECO:0000318"/>
    <property type="project" value="GO_Central"/>
</dbReference>
<evidence type="ECO:0000256" key="1">
    <source>
        <dbReference type="ARBA" id="ARBA00004123"/>
    </source>
</evidence>
<evidence type="ECO:0000313" key="6">
    <source>
        <dbReference type="Proteomes" id="UP000001542"/>
    </source>
</evidence>
<dbReference type="KEGG" id="tva:4745760"/>
<reference evidence="5" key="1">
    <citation type="submission" date="2006-10" db="EMBL/GenBank/DDBJ databases">
        <authorList>
            <person name="Amadeo P."/>
            <person name="Zhao Q."/>
            <person name="Wortman J."/>
            <person name="Fraser-Liggett C."/>
            <person name="Carlton J."/>
        </authorList>
    </citation>
    <scope>NUCLEOTIDE SEQUENCE</scope>
    <source>
        <strain evidence="5">G3</strain>
    </source>
</reference>
<keyword evidence="3" id="KW-0539">Nucleus</keyword>
<dbReference type="PANTHER" id="PTHR12687">
    <property type="entry name" value="NUCLEOLAR COMPLEX 2 AND RAD4-RELATED"/>
    <property type="match status" value="1"/>
</dbReference>
<gene>
    <name evidence="5" type="ORF">TVAG_062280</name>
</gene>
<dbReference type="GO" id="GO:0030691">
    <property type="term" value="C:Noc2p-Noc3p complex"/>
    <property type="evidence" value="ECO:0000318"/>
    <property type="project" value="GO_Central"/>
</dbReference>
<reference evidence="5" key="2">
    <citation type="journal article" date="2007" name="Science">
        <title>Draft genome sequence of the sexually transmitted pathogen Trichomonas vaginalis.</title>
        <authorList>
            <person name="Carlton J.M."/>
            <person name="Hirt R.P."/>
            <person name="Silva J.C."/>
            <person name="Delcher A.L."/>
            <person name="Schatz M."/>
            <person name="Zhao Q."/>
            <person name="Wortman J.R."/>
            <person name="Bidwell S.L."/>
            <person name="Alsmark U.C.M."/>
            <person name="Besteiro S."/>
            <person name="Sicheritz-Ponten T."/>
            <person name="Noel C.J."/>
            <person name="Dacks J.B."/>
            <person name="Foster P.G."/>
            <person name="Simillion C."/>
            <person name="Van de Peer Y."/>
            <person name="Miranda-Saavedra D."/>
            <person name="Barton G.J."/>
            <person name="Westrop G.D."/>
            <person name="Mueller S."/>
            <person name="Dessi D."/>
            <person name="Fiori P.L."/>
            <person name="Ren Q."/>
            <person name="Paulsen I."/>
            <person name="Zhang H."/>
            <person name="Bastida-Corcuera F.D."/>
            <person name="Simoes-Barbosa A."/>
            <person name="Brown M.T."/>
            <person name="Hayes R.D."/>
            <person name="Mukherjee M."/>
            <person name="Okumura C.Y."/>
            <person name="Schneider R."/>
            <person name="Smith A.J."/>
            <person name="Vanacova S."/>
            <person name="Villalvazo M."/>
            <person name="Haas B.J."/>
            <person name="Pertea M."/>
            <person name="Feldblyum T.V."/>
            <person name="Utterback T.R."/>
            <person name="Shu C.L."/>
            <person name="Osoegawa K."/>
            <person name="de Jong P.J."/>
            <person name="Hrdy I."/>
            <person name="Horvathova L."/>
            <person name="Zubacova Z."/>
            <person name="Dolezal P."/>
            <person name="Malik S.B."/>
            <person name="Logsdon J.M. Jr."/>
            <person name="Henze K."/>
            <person name="Gupta A."/>
            <person name="Wang C.C."/>
            <person name="Dunne R.L."/>
            <person name="Upcroft J.A."/>
            <person name="Upcroft P."/>
            <person name="White O."/>
            <person name="Salzberg S.L."/>
            <person name="Tang P."/>
            <person name="Chiu C.-H."/>
            <person name="Lee Y.-S."/>
            <person name="Embley T.M."/>
            <person name="Coombs G.H."/>
            <person name="Mottram J.C."/>
            <person name="Tachezy J."/>
            <person name="Fraser-Liggett C.M."/>
            <person name="Johnson P.J."/>
        </authorList>
    </citation>
    <scope>NUCLEOTIDE SEQUENCE [LARGE SCALE GENOMIC DNA]</scope>
    <source>
        <strain evidence="5">G3</strain>
    </source>
</reference>
<dbReference type="OrthoDB" id="10266662at2759"/>
<dbReference type="InterPro" id="IPR005343">
    <property type="entry name" value="Noc2"/>
</dbReference>
<dbReference type="GO" id="GO:0005654">
    <property type="term" value="C:nucleoplasm"/>
    <property type="evidence" value="ECO:0000318"/>
    <property type="project" value="GO_Central"/>
</dbReference>
<keyword evidence="6" id="KW-1185">Reference proteome</keyword>
<dbReference type="RefSeq" id="XP_001301034.1">
    <property type="nucleotide sequence ID" value="XM_001301033.1"/>
</dbReference>
<dbReference type="STRING" id="5722.A2G421"/>
<evidence type="ECO:0000313" key="5">
    <source>
        <dbReference type="EMBL" id="EAX88104.1"/>
    </source>
</evidence>
<name>A2G421_TRIV3</name>
<dbReference type="InParanoid" id="A2G421"/>
<dbReference type="GO" id="GO:0005730">
    <property type="term" value="C:nucleolus"/>
    <property type="evidence" value="ECO:0000318"/>
    <property type="project" value="GO_Central"/>
</dbReference>
<proteinExistence type="inferred from homology"/>
<dbReference type="GO" id="GO:0030690">
    <property type="term" value="C:Noc1p-Noc2p complex"/>
    <property type="evidence" value="ECO:0000318"/>
    <property type="project" value="GO_Central"/>
</dbReference>
<dbReference type="PANTHER" id="PTHR12687:SF4">
    <property type="entry name" value="NUCLEOLAR COMPLEX PROTEIN 2 HOMOLOG"/>
    <property type="match status" value="1"/>
</dbReference>
<evidence type="ECO:0000256" key="4">
    <source>
        <dbReference type="SAM" id="MobiDB-lite"/>
    </source>
</evidence>
<evidence type="ECO:0000256" key="3">
    <source>
        <dbReference type="ARBA" id="ARBA00023242"/>
    </source>
</evidence>
<organism evidence="5 6">
    <name type="scientific">Trichomonas vaginalis (strain ATCC PRA-98 / G3)</name>
    <dbReference type="NCBI Taxonomy" id="412133"/>
    <lineage>
        <taxon>Eukaryota</taxon>
        <taxon>Metamonada</taxon>
        <taxon>Parabasalia</taxon>
        <taxon>Trichomonadida</taxon>
        <taxon>Trichomonadidae</taxon>
        <taxon>Trichomonas</taxon>
    </lineage>
</organism>
<dbReference type="VEuPathDB" id="TrichDB:TVAG_062280"/>
<comment type="subcellular location">
    <subcellularLocation>
        <location evidence="1">Nucleus</location>
    </subcellularLocation>
</comment>
<accession>A2G421</accession>
<dbReference type="AlphaFoldDB" id="A2G421"/>
<dbReference type="Proteomes" id="UP000001542">
    <property type="component" value="Unassembled WGS sequence"/>
</dbReference>